<dbReference type="InterPro" id="IPR000432">
    <property type="entry name" value="DNA_mismatch_repair_MutS_C"/>
</dbReference>
<evidence type="ECO:0000256" key="1">
    <source>
        <dbReference type="ARBA" id="ARBA00022741"/>
    </source>
</evidence>
<dbReference type="Gene3D" id="3.40.1170.10">
    <property type="entry name" value="DNA repair protein MutS, domain I"/>
    <property type="match status" value="1"/>
</dbReference>
<keyword evidence="8" id="KW-1185">Reference proteome</keyword>
<accession>A0AAW1TFJ4</accession>
<protein>
    <recommendedName>
        <fullName evidence="6">GIY-YIG domain-containing protein</fullName>
    </recommendedName>
</protein>
<feature type="region of interest" description="Disordered" evidence="5">
    <location>
        <begin position="843"/>
        <end position="867"/>
    </location>
</feature>
<keyword evidence="1" id="KW-0547">Nucleotide-binding</keyword>
<dbReference type="AlphaFoldDB" id="A0AAW1TFJ4"/>
<gene>
    <name evidence="7" type="ORF">WJX84_006840</name>
</gene>
<dbReference type="Proteomes" id="UP001485043">
    <property type="component" value="Unassembled WGS sequence"/>
</dbReference>
<dbReference type="PIRSF" id="PIRSF037677">
    <property type="entry name" value="DNA_mis_repair_Msh6"/>
    <property type="match status" value="1"/>
</dbReference>
<dbReference type="SUPFAM" id="SSF52540">
    <property type="entry name" value="P-loop containing nucleoside triphosphate hydrolases"/>
    <property type="match status" value="1"/>
</dbReference>
<dbReference type="InterPro" id="IPR016151">
    <property type="entry name" value="DNA_mismatch_repair_MutS_N"/>
</dbReference>
<dbReference type="InterPro" id="IPR027417">
    <property type="entry name" value="P-loop_NTPase"/>
</dbReference>
<dbReference type="InterPro" id="IPR053276">
    <property type="entry name" value="MtDNA_mismatch_repair_MutS"/>
</dbReference>
<dbReference type="PANTHER" id="PTHR48448">
    <property type="entry name" value="MUTL PROTEIN ISOFORM 1"/>
    <property type="match status" value="1"/>
</dbReference>
<dbReference type="SUPFAM" id="SSF55271">
    <property type="entry name" value="DNA repair protein MutS, domain I"/>
    <property type="match status" value="1"/>
</dbReference>
<feature type="non-terminal residue" evidence="7">
    <location>
        <position position="1"/>
    </location>
</feature>
<dbReference type="EMBL" id="JALJOV010000067">
    <property type="protein sequence ID" value="KAK9867742.1"/>
    <property type="molecule type" value="Genomic_DNA"/>
</dbReference>
<keyword evidence="3" id="KW-0067">ATP-binding</keyword>
<evidence type="ECO:0000313" key="8">
    <source>
        <dbReference type="Proteomes" id="UP001485043"/>
    </source>
</evidence>
<reference evidence="7 8" key="1">
    <citation type="journal article" date="2024" name="Nat. Commun.">
        <title>Phylogenomics reveals the evolutionary origins of lichenization in chlorophyte algae.</title>
        <authorList>
            <person name="Puginier C."/>
            <person name="Libourel C."/>
            <person name="Otte J."/>
            <person name="Skaloud P."/>
            <person name="Haon M."/>
            <person name="Grisel S."/>
            <person name="Petersen M."/>
            <person name="Berrin J.G."/>
            <person name="Delaux P.M."/>
            <person name="Dal Grande F."/>
            <person name="Keller J."/>
        </authorList>
    </citation>
    <scope>NUCLEOTIDE SEQUENCE [LARGE SCALE GENOMIC DNA]</scope>
    <source>
        <strain evidence="7 8">SAG 2523</strain>
    </source>
</reference>
<feature type="domain" description="GIY-YIG" evidence="6">
    <location>
        <begin position="954"/>
        <end position="1018"/>
    </location>
</feature>
<organism evidence="7 8">
    <name type="scientific">Apatococcus fuscideae</name>
    <dbReference type="NCBI Taxonomy" id="2026836"/>
    <lineage>
        <taxon>Eukaryota</taxon>
        <taxon>Viridiplantae</taxon>
        <taxon>Chlorophyta</taxon>
        <taxon>core chlorophytes</taxon>
        <taxon>Trebouxiophyceae</taxon>
        <taxon>Chlorellales</taxon>
        <taxon>Chlorellaceae</taxon>
        <taxon>Apatococcus</taxon>
    </lineage>
</organism>
<dbReference type="GO" id="GO:0005524">
    <property type="term" value="F:ATP binding"/>
    <property type="evidence" value="ECO:0007669"/>
    <property type="project" value="UniProtKB-KW"/>
</dbReference>
<evidence type="ECO:0000256" key="5">
    <source>
        <dbReference type="SAM" id="MobiDB-lite"/>
    </source>
</evidence>
<dbReference type="GO" id="GO:0006298">
    <property type="term" value="P:mismatch repair"/>
    <property type="evidence" value="ECO:0007669"/>
    <property type="project" value="InterPro"/>
</dbReference>
<dbReference type="PROSITE" id="PS50164">
    <property type="entry name" value="GIY_YIG"/>
    <property type="match status" value="1"/>
</dbReference>
<dbReference type="GO" id="GO:0030983">
    <property type="term" value="F:mismatched DNA binding"/>
    <property type="evidence" value="ECO:0007669"/>
    <property type="project" value="InterPro"/>
</dbReference>
<evidence type="ECO:0000313" key="7">
    <source>
        <dbReference type="EMBL" id="KAK9867742.1"/>
    </source>
</evidence>
<dbReference type="Gene3D" id="3.40.50.300">
    <property type="entry name" value="P-loop containing nucleotide triphosphate hydrolases"/>
    <property type="match status" value="1"/>
</dbReference>
<dbReference type="InterPro" id="IPR017261">
    <property type="entry name" value="DNA_mismatch_repair_MutS/MSH"/>
</dbReference>
<evidence type="ECO:0000256" key="2">
    <source>
        <dbReference type="ARBA" id="ARBA00022763"/>
    </source>
</evidence>
<evidence type="ECO:0000259" key="6">
    <source>
        <dbReference type="PROSITE" id="PS50164"/>
    </source>
</evidence>
<feature type="region of interest" description="Disordered" evidence="5">
    <location>
        <begin position="892"/>
        <end position="917"/>
    </location>
</feature>
<comment type="caution">
    <text evidence="7">The sequence shown here is derived from an EMBL/GenBank/DDBJ whole genome shotgun (WGS) entry which is preliminary data.</text>
</comment>
<name>A0AAW1TFJ4_9CHLO</name>
<dbReference type="InterPro" id="IPR000305">
    <property type="entry name" value="GIY-YIG_endonuc"/>
</dbReference>
<keyword evidence="2" id="KW-0227">DNA damage</keyword>
<evidence type="ECO:0000256" key="3">
    <source>
        <dbReference type="ARBA" id="ARBA00022840"/>
    </source>
</evidence>
<feature type="compositionally biased region" description="Polar residues" evidence="5">
    <location>
        <begin position="892"/>
        <end position="914"/>
    </location>
</feature>
<evidence type="ECO:0000256" key="4">
    <source>
        <dbReference type="ARBA" id="ARBA00023125"/>
    </source>
</evidence>
<dbReference type="PANTHER" id="PTHR48448:SF1">
    <property type="entry name" value="MUTL PROTEIN ISOFORM 1"/>
    <property type="match status" value="1"/>
</dbReference>
<keyword evidence="4" id="KW-0238">DNA-binding</keyword>
<dbReference type="Pfam" id="PF00488">
    <property type="entry name" value="MutS_V"/>
    <property type="match status" value="1"/>
</dbReference>
<proteinExistence type="predicted"/>
<dbReference type="SMART" id="SM00534">
    <property type="entry name" value="MUTSac"/>
    <property type="match status" value="1"/>
</dbReference>
<dbReference type="PROSITE" id="PS00486">
    <property type="entry name" value="DNA_MISMATCH_REPAIR_2"/>
    <property type="match status" value="1"/>
</dbReference>
<sequence length="1018" mass="109969">VGEFYETMGTDAILLVQHAGLNPMGQGYPPRAGCPIMNLRKTLTDVVAEAGIPTVVCEEVPDEYVYGHRKSQKTRFIAGIVTPAQPEYMHGLVDGGTETSLDDAPPPLIGISASVGGYQVMEVSLDTRTCTIMEGLTEDAVSARIHQGGMVPPLYIHKSAHSNQASQLSEASFEAEWMHRVAAVSRAQVGLIRRYSSPDALNGLLEMIRIEQGLPAETEFKLVKSSAQDRPKPLFLSTAQQLGIHRTRGIPSLLDSLLSPEASLASRHWLKRLLLLPPPTAVAHSIARACQFLTDFQEPLPSYPAMSSRNIVLRLSAQEASDVFFRELLLMLDSVAATTGSQALQPIAEAILSPVMLETGIQQDAGALNAACRAVIQKIANIIQDPFGKAHPTSAAFAMDPDESAATGLEVLGLLFRHNEDFRGKVRENLMQAELDKVEAAGQAIETELQRVFGPLSRVAMSRDLARMRPSVMFDKDNNAIWLKLVRNSKASGLTSELHLDHPRDRNGKLVQDRWSTAALEQAQNSYREACCAASKAVRVHLCALARSIQADMQALVTASAFAVIATTLENHVREAARRGWVIAEQLCKEECLPGQPGSQRSMEVDSMWPYWLDAGSVSTVRNSVSMKSMFLLTGPNMAGKSTILRSLCAVALLGACGMCVPAASARLPYTDAFILRNFAADSPIEGRSSFAVEMIEMRYVLEDATEHALVLIDELGKGTEVTAGAAIAGAMLEQLHDSHCRGAFATHLHQLLDLPLQVPKLVTMMMETRAGADGSSQLADANSKRGLDIQNQLITGRIPTWKMVEGISTESLALDVALQWRVPAAVVSRAAMLLQAPVEPTEIAGSQEPHPAAWNTRPLPPTTAEAAISNPLGKTMHDAAAILGQASDSLLTGQTDSSESASENSQPEPSNAELSCPPIISQADAFPRLLHAHQRKAPVVVAARQNPPPSTVGRSCVYVVRRQDGWFYCGQTDDLKGRLQTHRRSGAVKGGPTMEAVYIIIPSVRAISYAALLSVRE</sequence>